<keyword evidence="4" id="KW-1185">Reference proteome</keyword>
<dbReference type="NCBIfam" id="TIGR01617">
    <property type="entry name" value="arsC_related"/>
    <property type="match status" value="1"/>
</dbReference>
<dbReference type="AlphaFoldDB" id="A0A4P7XHE9"/>
<dbReference type="PANTHER" id="PTHR30041">
    <property type="entry name" value="ARSENATE REDUCTASE"/>
    <property type="match status" value="1"/>
</dbReference>
<dbReference type="SUPFAM" id="SSF52833">
    <property type="entry name" value="Thioredoxin-like"/>
    <property type="match status" value="1"/>
</dbReference>
<dbReference type="Proteomes" id="UP000298049">
    <property type="component" value="Chromosome"/>
</dbReference>
<dbReference type="OrthoDB" id="9803749at2"/>
<gene>
    <name evidence="3" type="ORF">soil367_11145</name>
</gene>
<dbReference type="CDD" id="cd03035">
    <property type="entry name" value="ArsC_Yffb"/>
    <property type="match status" value="1"/>
</dbReference>
<evidence type="ECO:0000256" key="2">
    <source>
        <dbReference type="PROSITE-ProRule" id="PRU01282"/>
    </source>
</evidence>
<dbReference type="InterPro" id="IPR006504">
    <property type="entry name" value="Tscrpt_reg_Spx/MgsR"/>
</dbReference>
<reference evidence="3 4" key="1">
    <citation type="submission" date="2018-07" db="EMBL/GenBank/DDBJ databases">
        <title>Marsedoiliclastica nanhaica gen. nov. sp. nov., a novel marine hydrocarbonoclastic bacterium isolated from an in-situ enriched hydrocarbon-degrading consortium in deep-sea sediment.</title>
        <authorList>
            <person name="Dong C."/>
            <person name="Ma T."/>
            <person name="Liu R."/>
            <person name="Shao Z."/>
        </authorList>
    </citation>
    <scope>NUCLEOTIDE SEQUENCE [LARGE SCALE GENOMIC DNA]</scope>
    <source>
        <strain evidence="4">soil36-7</strain>
    </source>
</reference>
<organism evidence="3 4">
    <name type="scientific">Hydrocarboniclastica marina</name>
    <dbReference type="NCBI Taxonomy" id="2259620"/>
    <lineage>
        <taxon>Bacteria</taxon>
        <taxon>Pseudomonadati</taxon>
        <taxon>Pseudomonadota</taxon>
        <taxon>Gammaproteobacteria</taxon>
        <taxon>Alteromonadales</taxon>
        <taxon>Alteromonadaceae</taxon>
        <taxon>Hydrocarboniclastica</taxon>
    </lineage>
</organism>
<dbReference type="PROSITE" id="PS51353">
    <property type="entry name" value="ARSC"/>
    <property type="match status" value="1"/>
</dbReference>
<evidence type="ECO:0000313" key="3">
    <source>
        <dbReference type="EMBL" id="QCF26446.1"/>
    </source>
</evidence>
<dbReference type="InterPro" id="IPR006660">
    <property type="entry name" value="Arsenate_reductase-like"/>
</dbReference>
<dbReference type="InterPro" id="IPR036249">
    <property type="entry name" value="Thioredoxin-like_sf"/>
</dbReference>
<accession>A0A4P7XHE9</accession>
<evidence type="ECO:0000256" key="1">
    <source>
        <dbReference type="ARBA" id="ARBA00007198"/>
    </source>
</evidence>
<protein>
    <submittedName>
        <fullName evidence="3">ArsC family reductase</fullName>
    </submittedName>
</protein>
<comment type="similarity">
    <text evidence="1 2">Belongs to the ArsC family.</text>
</comment>
<dbReference type="Pfam" id="PF03960">
    <property type="entry name" value="ArsC"/>
    <property type="match status" value="1"/>
</dbReference>
<dbReference type="NCBIfam" id="NF008107">
    <property type="entry name" value="PRK10853.1"/>
    <property type="match status" value="1"/>
</dbReference>
<dbReference type="RefSeq" id="WP_136549167.1">
    <property type="nucleotide sequence ID" value="NZ_CP031093.1"/>
</dbReference>
<dbReference type="Gene3D" id="3.40.30.10">
    <property type="entry name" value="Glutaredoxin"/>
    <property type="match status" value="1"/>
</dbReference>
<dbReference type="PANTHER" id="PTHR30041:SF8">
    <property type="entry name" value="PROTEIN YFFB"/>
    <property type="match status" value="1"/>
</dbReference>
<proteinExistence type="inferred from homology"/>
<evidence type="ECO:0000313" key="4">
    <source>
        <dbReference type="Proteomes" id="UP000298049"/>
    </source>
</evidence>
<dbReference type="EMBL" id="CP031093">
    <property type="protein sequence ID" value="QCF26446.1"/>
    <property type="molecule type" value="Genomic_DNA"/>
</dbReference>
<name>A0A4P7XHE9_9ALTE</name>
<dbReference type="KEGG" id="hmi:soil367_11145"/>
<sequence>MITVFGIKNCDTIKKTKAWLEANEVPYQFHDYRKDGIDQALLERLESRLGWEALLNRRGTTWRKLPETVRDNIDRQSALAAMLEQPAMIKRPIVIDDNIASIGFDAANWENTLKA</sequence>